<dbReference type="EMBL" id="LT854705">
    <property type="protein sequence ID" value="SMS14155.1"/>
    <property type="molecule type" value="Genomic_DNA"/>
</dbReference>
<name>A0A1Y6JWB7_9LACO</name>
<evidence type="ECO:0000313" key="1">
    <source>
        <dbReference type="EMBL" id="SMS14155.1"/>
    </source>
</evidence>
<accession>A0A1Y6JWB7</accession>
<protein>
    <submittedName>
        <fullName evidence="1">Uncharacterized protein</fullName>
    </submittedName>
</protein>
<evidence type="ECO:0000313" key="2">
    <source>
        <dbReference type="Proteomes" id="UP000195412"/>
    </source>
</evidence>
<dbReference type="RefSeq" id="WP_087741919.1">
    <property type="nucleotide sequence ID" value="NZ_LT854705.1"/>
</dbReference>
<organism evidence="1 2">
    <name type="scientific">Levilactobacillus zymae</name>
    <dbReference type="NCBI Taxonomy" id="267363"/>
    <lineage>
        <taxon>Bacteria</taxon>
        <taxon>Bacillati</taxon>
        <taxon>Bacillota</taxon>
        <taxon>Bacilli</taxon>
        <taxon>Lactobacillales</taxon>
        <taxon>Lactobacillaceae</taxon>
        <taxon>Levilactobacillus</taxon>
    </lineage>
</organism>
<sequence>MAVDKWPIDPELIDDDLENILDFEARLLCIIGSPLTDQEIAEAATIPVAIITAIRQQEVDYHDMKMTDALALDEVYELAQEAYDEPTH</sequence>
<dbReference type="KEGG" id="lzy:LZ3411_1105"/>
<proteinExistence type="predicted"/>
<dbReference type="Proteomes" id="UP000195412">
    <property type="component" value="Chromosome I"/>
</dbReference>
<dbReference type="AlphaFoldDB" id="A0A1Y6JWB7"/>
<gene>
    <name evidence="1" type="ORF">LZ3411_1105</name>
</gene>
<reference evidence="2" key="1">
    <citation type="submission" date="2017-05" db="EMBL/GenBank/DDBJ databases">
        <authorList>
            <person name="Papadimitriou K."/>
        </authorList>
    </citation>
    <scope>NUCLEOTIDE SEQUENCE [LARGE SCALE GENOMIC DNA]</scope>
    <source>
        <strain evidence="2">ACA-DC 3411</strain>
    </source>
</reference>